<dbReference type="Pfam" id="PF00448">
    <property type="entry name" value="SRP54"/>
    <property type="match status" value="1"/>
</dbReference>
<feature type="compositionally biased region" description="Polar residues" evidence="10">
    <location>
        <begin position="449"/>
        <end position="462"/>
    </location>
</feature>
<dbReference type="SMART" id="SM00962">
    <property type="entry name" value="SRP54"/>
    <property type="match status" value="1"/>
</dbReference>
<dbReference type="Gene3D" id="3.40.50.300">
    <property type="entry name" value="P-loop containing nucleotide triphosphate hydrolases"/>
    <property type="match status" value="1"/>
</dbReference>
<evidence type="ECO:0000259" key="11">
    <source>
        <dbReference type="PROSITE" id="PS00300"/>
    </source>
</evidence>
<proteinExistence type="inferred from homology"/>
<comment type="function">
    <text evidence="9">Involved in targeting and insertion of nascent membrane proteins into the cytoplasmic membrane. Binds to the hydrophobic signal sequence of the ribosome-nascent chain (RNC) as it emerges from the ribosomes. The SRP-RNC complex is then targeted to the cytoplasmic membrane where it interacts with the SRP receptor FtsY.</text>
</comment>
<dbReference type="PROSITE" id="PS00300">
    <property type="entry name" value="SRP54"/>
    <property type="match status" value="1"/>
</dbReference>
<dbReference type="Pfam" id="PF02881">
    <property type="entry name" value="SRP54_N"/>
    <property type="match status" value="1"/>
</dbReference>
<sequence>MLESITENLTNAIGNITRGKLSEGNIREGMGEVRKALLEADVNYDVAKAFCDRVTEQAVGDKVLKSLKPGEQIVGIVYNELVNLMGPVDHSIAIRRGETSIIMMCGLQGAGKTTTCGKLAKMLMAEGAKPMLVAADLQRPAAIEQLKVIGEQVGVPVYWEEASSSTPVKVCQNAKKAAKQQDCNVIILDTAGRLHIDDSLMKELIQIDNKLMPNQVLLVCDAMTGQDAVNSAKAFNDALELDGVILTKLDGDTRGGAALSVKAVTGVPIKFAGMGEKLDLLEPFHPDRMAQRILGQGDIATLLETAQRHMDADELEAQQKKMLEGKFDLNDFMKAMGQIQKMGSMKSIMKLIPGMGQLSQAMDAMEGMDPDKDIKRVKAMISSMTEDERRNPEKIDRSRRNRIATGSGADPAEINDLLKQFKDMSGMMQQMAGMGMGDRMKAMREIQNEAMNPNSRSMSQGKQRSKRGETTKDALREKKKKERQRQKKNRKRRK</sequence>
<feature type="domain" description="SRP54-type proteins GTP-binding" evidence="11">
    <location>
        <begin position="268"/>
        <end position="281"/>
    </location>
</feature>
<protein>
    <recommendedName>
        <fullName evidence="9">Signal recognition particle protein</fullName>
        <ecNumber evidence="9">3.6.5.4</ecNumber>
    </recommendedName>
    <alternativeName>
        <fullName evidence="9">Fifty-four homolog</fullName>
    </alternativeName>
</protein>
<evidence type="ECO:0000256" key="9">
    <source>
        <dbReference type="HAMAP-Rule" id="MF_00306"/>
    </source>
</evidence>
<evidence type="ECO:0000256" key="6">
    <source>
        <dbReference type="ARBA" id="ARBA00023135"/>
    </source>
</evidence>
<feature type="region of interest" description="Disordered" evidence="10">
    <location>
        <begin position="383"/>
        <end position="411"/>
    </location>
</feature>
<dbReference type="Proteomes" id="UP000315724">
    <property type="component" value="Chromosome"/>
</dbReference>
<dbReference type="InterPro" id="IPR000897">
    <property type="entry name" value="SRP54_GTPase_dom"/>
</dbReference>
<dbReference type="EMBL" id="CP036267">
    <property type="protein sequence ID" value="QDT35147.1"/>
    <property type="molecule type" value="Genomic_DNA"/>
</dbReference>
<evidence type="ECO:0000256" key="3">
    <source>
        <dbReference type="ARBA" id="ARBA00022801"/>
    </source>
</evidence>
<comment type="similarity">
    <text evidence="1 9">Belongs to the GTP-binding SRP family. SRP54 subfamily.</text>
</comment>
<dbReference type="Pfam" id="PF02978">
    <property type="entry name" value="SRP_SPB"/>
    <property type="match status" value="1"/>
</dbReference>
<accession>A0A517QU99</accession>
<dbReference type="SUPFAM" id="SSF47446">
    <property type="entry name" value="Signal peptide-binding domain"/>
    <property type="match status" value="1"/>
</dbReference>
<feature type="binding site" evidence="9">
    <location>
        <begin position="247"/>
        <end position="250"/>
    </location>
    <ligand>
        <name>GTP</name>
        <dbReference type="ChEBI" id="CHEBI:37565"/>
    </ligand>
</feature>
<comment type="subunit">
    <text evidence="9">Part of the signal recognition particle protein translocation system, which is composed of SRP and FtsY.</text>
</comment>
<dbReference type="InterPro" id="IPR027417">
    <property type="entry name" value="P-loop_NTPase"/>
</dbReference>
<dbReference type="SMART" id="SM00963">
    <property type="entry name" value="SRP54_N"/>
    <property type="match status" value="1"/>
</dbReference>
<dbReference type="Gene3D" id="1.20.120.140">
    <property type="entry name" value="Signal recognition particle SRP54, nucleotide-binding domain"/>
    <property type="match status" value="1"/>
</dbReference>
<name>A0A517QU99_9PLAN</name>
<keyword evidence="13" id="KW-1185">Reference proteome</keyword>
<keyword evidence="6 9" id="KW-0733">Signal recognition particle</keyword>
<dbReference type="PANTHER" id="PTHR11564">
    <property type="entry name" value="SIGNAL RECOGNITION PARTICLE 54K PROTEIN SRP54"/>
    <property type="match status" value="1"/>
</dbReference>
<dbReference type="RefSeq" id="WP_145204239.1">
    <property type="nucleotide sequence ID" value="NZ_CP036267.1"/>
</dbReference>
<comment type="catalytic activity">
    <reaction evidence="8 9">
        <text>GTP + H2O = GDP + phosphate + H(+)</text>
        <dbReference type="Rhea" id="RHEA:19669"/>
        <dbReference type="ChEBI" id="CHEBI:15377"/>
        <dbReference type="ChEBI" id="CHEBI:15378"/>
        <dbReference type="ChEBI" id="CHEBI:37565"/>
        <dbReference type="ChEBI" id="CHEBI:43474"/>
        <dbReference type="ChEBI" id="CHEBI:58189"/>
        <dbReference type="EC" id="3.6.5.4"/>
    </reaction>
</comment>
<dbReference type="NCBIfam" id="TIGR00959">
    <property type="entry name" value="ffh"/>
    <property type="match status" value="1"/>
</dbReference>
<dbReference type="GO" id="GO:0005525">
    <property type="term" value="F:GTP binding"/>
    <property type="evidence" value="ECO:0007669"/>
    <property type="project" value="UniProtKB-UniRule"/>
</dbReference>
<dbReference type="KEGG" id="tpol:Mal48_44220"/>
<evidence type="ECO:0000256" key="2">
    <source>
        <dbReference type="ARBA" id="ARBA00022741"/>
    </source>
</evidence>
<evidence type="ECO:0000256" key="7">
    <source>
        <dbReference type="ARBA" id="ARBA00023274"/>
    </source>
</evidence>
<feature type="compositionally biased region" description="Basic residues" evidence="10">
    <location>
        <begin position="477"/>
        <end position="494"/>
    </location>
</feature>
<feature type="region of interest" description="Disordered" evidence="10">
    <location>
        <begin position="446"/>
        <end position="494"/>
    </location>
</feature>
<feature type="binding site" evidence="9">
    <location>
        <begin position="189"/>
        <end position="193"/>
    </location>
    <ligand>
        <name>GTP</name>
        <dbReference type="ChEBI" id="CHEBI:37565"/>
    </ligand>
</feature>
<evidence type="ECO:0000256" key="4">
    <source>
        <dbReference type="ARBA" id="ARBA00022884"/>
    </source>
</evidence>
<keyword evidence="2 9" id="KW-0547">Nucleotide-binding</keyword>
<reference evidence="12 13" key="1">
    <citation type="submission" date="2019-02" db="EMBL/GenBank/DDBJ databases">
        <title>Deep-cultivation of Planctomycetes and their phenomic and genomic characterization uncovers novel biology.</title>
        <authorList>
            <person name="Wiegand S."/>
            <person name="Jogler M."/>
            <person name="Boedeker C."/>
            <person name="Pinto D."/>
            <person name="Vollmers J."/>
            <person name="Rivas-Marin E."/>
            <person name="Kohn T."/>
            <person name="Peeters S.H."/>
            <person name="Heuer A."/>
            <person name="Rast P."/>
            <person name="Oberbeckmann S."/>
            <person name="Bunk B."/>
            <person name="Jeske O."/>
            <person name="Meyerdierks A."/>
            <person name="Storesund J.E."/>
            <person name="Kallscheuer N."/>
            <person name="Luecker S."/>
            <person name="Lage O.M."/>
            <person name="Pohl T."/>
            <person name="Merkel B.J."/>
            <person name="Hornburger P."/>
            <person name="Mueller R.-W."/>
            <person name="Bruemmer F."/>
            <person name="Labrenz M."/>
            <person name="Spormann A.M."/>
            <person name="Op den Camp H."/>
            <person name="Overmann J."/>
            <person name="Amann R."/>
            <person name="Jetten M.S.M."/>
            <person name="Mascher T."/>
            <person name="Medema M.H."/>
            <person name="Devos D.P."/>
            <person name="Kaster A.-K."/>
            <person name="Ovreas L."/>
            <person name="Rohde M."/>
            <person name="Galperin M.Y."/>
            <person name="Jogler C."/>
        </authorList>
    </citation>
    <scope>NUCLEOTIDE SEQUENCE [LARGE SCALE GENOMIC DNA]</scope>
    <source>
        <strain evidence="12 13">Mal48</strain>
    </source>
</reference>
<dbReference type="GO" id="GO:0008312">
    <property type="term" value="F:7S RNA binding"/>
    <property type="evidence" value="ECO:0007669"/>
    <property type="project" value="InterPro"/>
</dbReference>
<dbReference type="PANTHER" id="PTHR11564:SF5">
    <property type="entry name" value="SIGNAL RECOGNITION PARTICLE SUBUNIT SRP54"/>
    <property type="match status" value="1"/>
</dbReference>
<dbReference type="GO" id="GO:0048500">
    <property type="term" value="C:signal recognition particle"/>
    <property type="evidence" value="ECO:0007669"/>
    <property type="project" value="UniProtKB-UniRule"/>
</dbReference>
<evidence type="ECO:0000256" key="1">
    <source>
        <dbReference type="ARBA" id="ARBA00005450"/>
    </source>
</evidence>
<dbReference type="EC" id="3.6.5.4" evidence="9"/>
<dbReference type="GO" id="GO:0006614">
    <property type="term" value="P:SRP-dependent cotranslational protein targeting to membrane"/>
    <property type="evidence" value="ECO:0007669"/>
    <property type="project" value="InterPro"/>
</dbReference>
<dbReference type="CDD" id="cd18539">
    <property type="entry name" value="SRP_G"/>
    <property type="match status" value="1"/>
</dbReference>
<dbReference type="InterPro" id="IPR003593">
    <property type="entry name" value="AAA+_ATPase"/>
</dbReference>
<feature type="binding site" evidence="9">
    <location>
        <begin position="106"/>
        <end position="113"/>
    </location>
    <ligand>
        <name>GTP</name>
        <dbReference type="ChEBI" id="CHEBI:37565"/>
    </ligand>
</feature>
<comment type="subcellular location">
    <subcellularLocation>
        <location evidence="9">Cytoplasm</location>
    </subcellularLocation>
    <text evidence="9">The SRP-RNC complex is targeted to the cytoplasmic membrane.</text>
</comment>
<keyword evidence="9" id="KW-0963">Cytoplasm</keyword>
<comment type="domain">
    <text evidence="9">Composed of three domains: the N-terminal N domain, which is responsible for interactions with the ribosome, the central G domain, which binds GTP, and the C-terminal M domain, which binds the RNA and the signal sequence of the RNC.</text>
</comment>
<gene>
    <name evidence="9 12" type="primary">ffh</name>
    <name evidence="12" type="ORF">Mal48_44220</name>
</gene>
<evidence type="ECO:0000256" key="8">
    <source>
        <dbReference type="ARBA" id="ARBA00048027"/>
    </source>
</evidence>
<dbReference type="SMART" id="SM00382">
    <property type="entry name" value="AAA"/>
    <property type="match status" value="1"/>
</dbReference>
<dbReference type="HAMAP" id="MF_00306">
    <property type="entry name" value="SRP54"/>
    <property type="match status" value="1"/>
</dbReference>
<dbReference type="Gene3D" id="1.10.260.30">
    <property type="entry name" value="Signal recognition particle, SRP54 subunit, M-domain"/>
    <property type="match status" value="1"/>
</dbReference>
<dbReference type="FunFam" id="3.40.50.300:FF:000022">
    <property type="entry name" value="Signal recognition particle 54 kDa subunit"/>
    <property type="match status" value="1"/>
</dbReference>
<dbReference type="GO" id="GO:0003924">
    <property type="term" value="F:GTPase activity"/>
    <property type="evidence" value="ECO:0007669"/>
    <property type="project" value="UniProtKB-UniRule"/>
</dbReference>
<keyword evidence="4 9" id="KW-0694">RNA-binding</keyword>
<dbReference type="InterPro" id="IPR004780">
    <property type="entry name" value="SRP"/>
</dbReference>
<feature type="compositionally biased region" description="Basic and acidic residues" evidence="10">
    <location>
        <begin position="466"/>
        <end position="476"/>
    </location>
</feature>
<keyword evidence="5 9" id="KW-0342">GTP-binding</keyword>
<evidence type="ECO:0000313" key="13">
    <source>
        <dbReference type="Proteomes" id="UP000315724"/>
    </source>
</evidence>
<dbReference type="InterPro" id="IPR042101">
    <property type="entry name" value="SRP54_N_sf"/>
</dbReference>
<evidence type="ECO:0000256" key="10">
    <source>
        <dbReference type="SAM" id="MobiDB-lite"/>
    </source>
</evidence>
<dbReference type="InterPro" id="IPR004125">
    <property type="entry name" value="Signal_recog_particle_SRP54_M"/>
</dbReference>
<feature type="compositionally biased region" description="Basic and acidic residues" evidence="10">
    <location>
        <begin position="386"/>
        <end position="398"/>
    </location>
</feature>
<evidence type="ECO:0000313" key="12">
    <source>
        <dbReference type="EMBL" id="QDT35147.1"/>
    </source>
</evidence>
<keyword evidence="7 9" id="KW-0687">Ribonucleoprotein</keyword>
<evidence type="ECO:0000256" key="5">
    <source>
        <dbReference type="ARBA" id="ARBA00023134"/>
    </source>
</evidence>
<dbReference type="InterPro" id="IPR036891">
    <property type="entry name" value="Signal_recog_part_SRP54_M_sf"/>
</dbReference>
<dbReference type="OrthoDB" id="9804720at2"/>
<dbReference type="InterPro" id="IPR013822">
    <property type="entry name" value="Signal_recog_particl_SRP54_hlx"/>
</dbReference>
<dbReference type="SUPFAM" id="SSF52540">
    <property type="entry name" value="P-loop containing nucleoside triphosphate hydrolases"/>
    <property type="match status" value="1"/>
</dbReference>
<dbReference type="AlphaFoldDB" id="A0A517QU99"/>
<organism evidence="12 13">
    <name type="scientific">Thalassoglobus polymorphus</name>
    <dbReference type="NCBI Taxonomy" id="2527994"/>
    <lineage>
        <taxon>Bacteria</taxon>
        <taxon>Pseudomonadati</taxon>
        <taxon>Planctomycetota</taxon>
        <taxon>Planctomycetia</taxon>
        <taxon>Planctomycetales</taxon>
        <taxon>Planctomycetaceae</taxon>
        <taxon>Thalassoglobus</taxon>
    </lineage>
</organism>
<dbReference type="InterPro" id="IPR022941">
    <property type="entry name" value="SRP54"/>
</dbReference>
<keyword evidence="3 9" id="KW-0378">Hydrolase</keyword>